<organism evidence="4 5">
    <name type="scientific">Filifactor villosus</name>
    <dbReference type="NCBI Taxonomy" id="29374"/>
    <lineage>
        <taxon>Bacteria</taxon>
        <taxon>Bacillati</taxon>
        <taxon>Bacillota</taxon>
        <taxon>Clostridia</taxon>
        <taxon>Peptostreptococcales</taxon>
        <taxon>Filifactoraceae</taxon>
        <taxon>Filifactor</taxon>
    </lineage>
</organism>
<comment type="caution">
    <text evidence="4">The sequence shown here is derived from an EMBL/GenBank/DDBJ whole genome shotgun (WGS) entry which is preliminary data.</text>
</comment>
<dbReference type="SUPFAM" id="SSF53383">
    <property type="entry name" value="PLP-dependent transferases"/>
    <property type="match status" value="1"/>
</dbReference>
<dbReference type="EMBL" id="JBHSHL010000025">
    <property type="protein sequence ID" value="MFC4804829.1"/>
    <property type="molecule type" value="Genomic_DNA"/>
</dbReference>
<comment type="cofactor">
    <cofactor evidence="1">
        <name>pyridoxal 5'-phosphate</name>
        <dbReference type="ChEBI" id="CHEBI:597326"/>
    </cofactor>
</comment>
<keyword evidence="5" id="KW-1185">Reference proteome</keyword>
<keyword evidence="4" id="KW-0808">Transferase</keyword>
<dbReference type="RefSeq" id="WP_379788354.1">
    <property type="nucleotide sequence ID" value="NZ_JBHSHL010000025.1"/>
</dbReference>
<dbReference type="PANTHER" id="PTHR42885:SF1">
    <property type="entry name" value="THREONINE-PHOSPHATE DECARBOXYLASE"/>
    <property type="match status" value="1"/>
</dbReference>
<keyword evidence="4" id="KW-0032">Aminotransferase</keyword>
<dbReference type="PANTHER" id="PTHR42885">
    <property type="entry name" value="HISTIDINOL-PHOSPHATE AMINOTRANSFERASE-RELATED"/>
    <property type="match status" value="1"/>
</dbReference>
<proteinExistence type="predicted"/>
<dbReference type="InterPro" id="IPR004839">
    <property type="entry name" value="Aminotransferase_I/II_large"/>
</dbReference>
<dbReference type="Proteomes" id="UP001595916">
    <property type="component" value="Unassembled WGS sequence"/>
</dbReference>
<name>A0ABV9QKV5_9FIRM</name>
<dbReference type="GO" id="GO:0004400">
    <property type="term" value="F:histidinol-phosphate transaminase activity"/>
    <property type="evidence" value="ECO:0007669"/>
    <property type="project" value="UniProtKB-EC"/>
</dbReference>
<protein>
    <submittedName>
        <fullName evidence="4">Pyridoxal phosphate-dependent aminotransferase</fullName>
        <ecNumber evidence="4">2.6.1.9</ecNumber>
    </submittedName>
</protein>
<feature type="domain" description="Aminotransferase class I/classII large" evidence="3">
    <location>
        <begin position="28"/>
        <end position="354"/>
    </location>
</feature>
<evidence type="ECO:0000313" key="4">
    <source>
        <dbReference type="EMBL" id="MFC4804829.1"/>
    </source>
</evidence>
<evidence type="ECO:0000256" key="1">
    <source>
        <dbReference type="ARBA" id="ARBA00001933"/>
    </source>
</evidence>
<dbReference type="Gene3D" id="3.90.1150.10">
    <property type="entry name" value="Aspartate Aminotransferase, domain 1"/>
    <property type="match status" value="1"/>
</dbReference>
<dbReference type="CDD" id="cd00609">
    <property type="entry name" value="AAT_like"/>
    <property type="match status" value="1"/>
</dbReference>
<evidence type="ECO:0000259" key="3">
    <source>
        <dbReference type="Pfam" id="PF00155"/>
    </source>
</evidence>
<dbReference type="EC" id="2.6.1.9" evidence="4"/>
<dbReference type="InterPro" id="IPR015421">
    <property type="entry name" value="PyrdxlP-dep_Trfase_major"/>
</dbReference>
<dbReference type="Gene3D" id="3.40.640.10">
    <property type="entry name" value="Type I PLP-dependent aspartate aminotransferase-like (Major domain)"/>
    <property type="match status" value="1"/>
</dbReference>
<keyword evidence="2" id="KW-0663">Pyridoxal phosphate</keyword>
<dbReference type="Pfam" id="PF00155">
    <property type="entry name" value="Aminotran_1_2"/>
    <property type="match status" value="1"/>
</dbReference>
<accession>A0ABV9QKV5</accession>
<gene>
    <name evidence="4" type="ORF">ACFO4R_07015</name>
</gene>
<dbReference type="InterPro" id="IPR015422">
    <property type="entry name" value="PyrdxlP-dep_Trfase_small"/>
</dbReference>
<evidence type="ECO:0000256" key="2">
    <source>
        <dbReference type="ARBA" id="ARBA00022898"/>
    </source>
</evidence>
<reference evidence="5" key="1">
    <citation type="journal article" date="2019" name="Int. J. Syst. Evol. Microbiol.">
        <title>The Global Catalogue of Microorganisms (GCM) 10K type strain sequencing project: providing services to taxonomists for standard genome sequencing and annotation.</title>
        <authorList>
            <consortium name="The Broad Institute Genomics Platform"/>
            <consortium name="The Broad Institute Genome Sequencing Center for Infectious Disease"/>
            <person name="Wu L."/>
            <person name="Ma J."/>
        </authorList>
    </citation>
    <scope>NUCLEOTIDE SEQUENCE [LARGE SCALE GENOMIC DNA]</scope>
    <source>
        <strain evidence="5">CCUG 46385</strain>
    </source>
</reference>
<sequence>MKKNSHGANLFELSQKYKFKPEDIKDYSSNINPFGTSRKALDYVRAHLENISIYPDPEYRTLREAIASYSKSDPDDILLGEGATGLISGFINATSPKRALIVMPSYSEYETQIKKTGGCEIFHYVLSKNRGFKGSVEEIVQLSLEEEVDLLILCNPNNPTGSCFSYSEIETLAQNIPSKILIDETYVEFTDTEVFSSCALTKKYRNLFVIRGTSKFFSTPGLRLGYALCSDPDVREYFETHTDLWNINIIATMMGEHMFTDKEYIEDTFRKITAEREFLLESLRRFEELKVYNSYGNFILCEIISKRIDAAQVYNALIKDALAIRNCTSFSYLSPYFFRVCTLLPKENRLLIEKLSEVLR</sequence>
<evidence type="ECO:0000313" key="5">
    <source>
        <dbReference type="Proteomes" id="UP001595916"/>
    </source>
</evidence>
<dbReference type="InterPro" id="IPR015424">
    <property type="entry name" value="PyrdxlP-dep_Trfase"/>
</dbReference>